<feature type="domain" description="N-acetyltransferase" evidence="1">
    <location>
        <begin position="5"/>
        <end position="197"/>
    </location>
</feature>
<dbReference type="OrthoDB" id="9811121at2"/>
<comment type="caution">
    <text evidence="2">The sequence shown here is derived from an EMBL/GenBank/DDBJ whole genome shotgun (WGS) entry which is preliminary data.</text>
</comment>
<accession>A0A2T4U221</accession>
<dbReference type="InterPro" id="IPR016181">
    <property type="entry name" value="Acyl_CoA_acyltransferase"/>
</dbReference>
<dbReference type="PROSITE" id="PS51186">
    <property type="entry name" value="GNAT"/>
    <property type="match status" value="1"/>
</dbReference>
<evidence type="ECO:0000313" key="2">
    <source>
        <dbReference type="EMBL" id="PTL37450.1"/>
    </source>
</evidence>
<gene>
    <name evidence="2" type="ORF">C6Y45_16375</name>
</gene>
<reference evidence="2 3" key="1">
    <citation type="submission" date="2018-03" db="EMBL/GenBank/DDBJ databases">
        <title>Alkalicoccus saliphilus sp. nov., isolated from a mineral pool.</title>
        <authorList>
            <person name="Zhao B."/>
        </authorList>
    </citation>
    <scope>NUCLEOTIDE SEQUENCE [LARGE SCALE GENOMIC DNA]</scope>
    <source>
        <strain evidence="2 3">6AG</strain>
    </source>
</reference>
<dbReference type="Gene3D" id="3.40.630.30">
    <property type="match status" value="1"/>
</dbReference>
<dbReference type="Proteomes" id="UP000240509">
    <property type="component" value="Unassembled WGS sequence"/>
</dbReference>
<evidence type="ECO:0000313" key="3">
    <source>
        <dbReference type="Proteomes" id="UP000240509"/>
    </source>
</evidence>
<keyword evidence="2" id="KW-0808">Transferase</keyword>
<proteinExistence type="predicted"/>
<sequence>MNGTIYVRPYTPEDYDELLLIQKEAFPPPFPEDLWWSREHIQSHAEVFPEGAMIAFDGKEPAGSATALITTLTSEPHTWEEAADDGYIRKSHDPKGDTLYGIDVCVRPSFRGRGVAAALYEERKKLVQKLGLRRYAAGCRIPGFSRLADSIDVETYVRQVEKEELHDPVLTFMLKQGLIIHQIIPDYLEDEESRNYGVIVVWENPEVSG</sequence>
<dbReference type="Pfam" id="PF00583">
    <property type="entry name" value="Acetyltransf_1"/>
    <property type="match status" value="1"/>
</dbReference>
<organism evidence="2 3">
    <name type="scientific">Alkalicoccus saliphilus</name>
    <dbReference type="NCBI Taxonomy" id="200989"/>
    <lineage>
        <taxon>Bacteria</taxon>
        <taxon>Bacillati</taxon>
        <taxon>Bacillota</taxon>
        <taxon>Bacilli</taxon>
        <taxon>Bacillales</taxon>
        <taxon>Bacillaceae</taxon>
        <taxon>Alkalicoccus</taxon>
    </lineage>
</organism>
<dbReference type="GO" id="GO:0016747">
    <property type="term" value="F:acyltransferase activity, transferring groups other than amino-acyl groups"/>
    <property type="evidence" value="ECO:0007669"/>
    <property type="project" value="InterPro"/>
</dbReference>
<dbReference type="InterPro" id="IPR000182">
    <property type="entry name" value="GNAT_dom"/>
</dbReference>
<dbReference type="AlphaFoldDB" id="A0A2T4U221"/>
<dbReference type="SUPFAM" id="SSF55729">
    <property type="entry name" value="Acyl-CoA N-acyltransferases (Nat)"/>
    <property type="match status" value="1"/>
</dbReference>
<evidence type="ECO:0000259" key="1">
    <source>
        <dbReference type="PROSITE" id="PS51186"/>
    </source>
</evidence>
<dbReference type="RefSeq" id="WP_107586301.1">
    <property type="nucleotide sequence ID" value="NZ_PZJJ01000050.1"/>
</dbReference>
<keyword evidence="3" id="KW-1185">Reference proteome</keyword>
<protein>
    <submittedName>
        <fullName evidence="2">GNAT family N-acetyltransferase</fullName>
    </submittedName>
</protein>
<name>A0A2T4U221_9BACI</name>
<dbReference type="CDD" id="cd04301">
    <property type="entry name" value="NAT_SF"/>
    <property type="match status" value="1"/>
</dbReference>
<dbReference type="EMBL" id="PZJJ01000050">
    <property type="protein sequence ID" value="PTL37450.1"/>
    <property type="molecule type" value="Genomic_DNA"/>
</dbReference>